<protein>
    <submittedName>
        <fullName evidence="5">Methyltransferase domain-containing protein</fullName>
    </submittedName>
</protein>
<dbReference type="RefSeq" id="WP_138638442.1">
    <property type="nucleotide sequence ID" value="NZ_JASWDG010000074.1"/>
</dbReference>
<sequence length="274" mass="30266">MPDQPGLTADQIGEYYDDIGGLVELVGGNLHVGYWEDGDRGTFLAGLLRLTSMLEERLEPRAGQRVLDVGCGVGEPAVRIAQHHDVRITGITLSHWQVREATRRVISGGVRGQVEIEHADATALPYPDASFDAVLAFDSLANAEDKGRWLSEMFRVLRPGGRCVFTDYPRLSDPTDAEMAVLRDAALFDPAPAGEIVKRAEAAGFEILEALECARNVRRYYDEVLVRLESLRPVLDADYGPEKMAMFEQALKTSYGICRERLGYLIVTCRKPGA</sequence>
<gene>
    <name evidence="5" type="ORF">ETD96_22430</name>
</gene>
<keyword evidence="2 5" id="KW-0808">Transferase</keyword>
<evidence type="ECO:0000259" key="4">
    <source>
        <dbReference type="SMART" id="SM00828"/>
    </source>
</evidence>
<dbReference type="PANTHER" id="PTHR44068">
    <property type="entry name" value="ZGC:194242"/>
    <property type="match status" value="1"/>
</dbReference>
<evidence type="ECO:0000313" key="6">
    <source>
        <dbReference type="Proteomes" id="UP000305238"/>
    </source>
</evidence>
<dbReference type="InterPro" id="IPR050447">
    <property type="entry name" value="Erg6_SMT_methyltransf"/>
</dbReference>
<dbReference type="Gene3D" id="3.40.50.150">
    <property type="entry name" value="Vaccinia Virus protein VP39"/>
    <property type="match status" value="1"/>
</dbReference>
<evidence type="ECO:0000256" key="2">
    <source>
        <dbReference type="ARBA" id="ARBA00022679"/>
    </source>
</evidence>
<dbReference type="GO" id="GO:0008757">
    <property type="term" value="F:S-adenosylmethionine-dependent methyltransferase activity"/>
    <property type="evidence" value="ECO:0007669"/>
    <property type="project" value="InterPro"/>
</dbReference>
<dbReference type="SMART" id="SM00828">
    <property type="entry name" value="PKS_MT"/>
    <property type="match status" value="1"/>
</dbReference>
<dbReference type="EMBL" id="VCKZ01000170">
    <property type="protein sequence ID" value="TMR35716.1"/>
    <property type="molecule type" value="Genomic_DNA"/>
</dbReference>
<dbReference type="OrthoDB" id="9769602at2"/>
<evidence type="ECO:0000256" key="1">
    <source>
        <dbReference type="ARBA" id="ARBA00022603"/>
    </source>
</evidence>
<comment type="caution">
    <text evidence="5">The sequence shown here is derived from an EMBL/GenBank/DDBJ whole genome shotgun (WGS) entry which is preliminary data.</text>
</comment>
<dbReference type="Proteomes" id="UP000305238">
    <property type="component" value="Unassembled WGS sequence"/>
</dbReference>
<proteinExistence type="predicted"/>
<name>A0A5S4GRX6_9ACTN</name>
<reference evidence="5 6" key="1">
    <citation type="submission" date="2019-05" db="EMBL/GenBank/DDBJ databases">
        <title>Draft genome sequence of Actinomadura geliboluensis A8036.</title>
        <authorList>
            <person name="Saricaoglu S."/>
            <person name="Isik K."/>
        </authorList>
    </citation>
    <scope>NUCLEOTIDE SEQUENCE [LARGE SCALE GENOMIC DNA]</scope>
    <source>
        <strain evidence="5 6">A8036</strain>
    </source>
</reference>
<dbReference type="CDD" id="cd02440">
    <property type="entry name" value="AdoMet_MTases"/>
    <property type="match status" value="1"/>
</dbReference>
<dbReference type="PANTHER" id="PTHR44068:SF11">
    <property type="entry name" value="GERANYL DIPHOSPHATE 2-C-METHYLTRANSFERASE"/>
    <property type="match status" value="1"/>
</dbReference>
<feature type="domain" description="Polyketide synthase-like methyltransferase" evidence="4">
    <location>
        <begin position="22"/>
        <end position="267"/>
    </location>
</feature>
<evidence type="ECO:0000256" key="3">
    <source>
        <dbReference type="ARBA" id="ARBA00022691"/>
    </source>
</evidence>
<dbReference type="InterPro" id="IPR013216">
    <property type="entry name" value="Methyltransf_11"/>
</dbReference>
<dbReference type="AlphaFoldDB" id="A0A5S4GRX6"/>
<keyword evidence="3" id="KW-0949">S-adenosyl-L-methionine</keyword>
<dbReference type="InterPro" id="IPR029063">
    <property type="entry name" value="SAM-dependent_MTases_sf"/>
</dbReference>
<dbReference type="Pfam" id="PF08241">
    <property type="entry name" value="Methyltransf_11"/>
    <property type="match status" value="1"/>
</dbReference>
<evidence type="ECO:0000313" key="5">
    <source>
        <dbReference type="EMBL" id="TMR35716.1"/>
    </source>
</evidence>
<accession>A0A5S4GRX6</accession>
<dbReference type="InterPro" id="IPR020803">
    <property type="entry name" value="MeTfrase_dom"/>
</dbReference>
<keyword evidence="1 5" id="KW-0489">Methyltransferase</keyword>
<keyword evidence="6" id="KW-1185">Reference proteome</keyword>
<dbReference type="GO" id="GO:0032259">
    <property type="term" value="P:methylation"/>
    <property type="evidence" value="ECO:0007669"/>
    <property type="project" value="UniProtKB-KW"/>
</dbReference>
<organism evidence="5 6">
    <name type="scientific">Actinomadura geliboluensis</name>
    <dbReference type="NCBI Taxonomy" id="882440"/>
    <lineage>
        <taxon>Bacteria</taxon>
        <taxon>Bacillati</taxon>
        <taxon>Actinomycetota</taxon>
        <taxon>Actinomycetes</taxon>
        <taxon>Streptosporangiales</taxon>
        <taxon>Thermomonosporaceae</taxon>
        <taxon>Actinomadura</taxon>
    </lineage>
</organism>
<dbReference type="SUPFAM" id="SSF53335">
    <property type="entry name" value="S-adenosyl-L-methionine-dependent methyltransferases"/>
    <property type="match status" value="1"/>
</dbReference>